<evidence type="ECO:0000256" key="5">
    <source>
        <dbReference type="ARBA" id="ARBA00022801"/>
    </source>
</evidence>
<dbReference type="AlphaFoldDB" id="A0A917WP40"/>
<comment type="caution">
    <text evidence="8">The sequence shown here is derived from an EMBL/GenBank/DDBJ whole genome shotgun (WGS) entry which is preliminary data.</text>
</comment>
<reference evidence="8" key="1">
    <citation type="journal article" date="2014" name="Int. J. Syst. Evol. Microbiol.">
        <title>Complete genome sequence of Corynebacterium casei LMG S-19264T (=DSM 44701T), isolated from a smear-ripened cheese.</title>
        <authorList>
            <consortium name="US DOE Joint Genome Institute (JGI-PGF)"/>
            <person name="Walter F."/>
            <person name="Albersmeier A."/>
            <person name="Kalinowski J."/>
            <person name="Ruckert C."/>
        </authorList>
    </citation>
    <scope>NUCLEOTIDE SEQUENCE</scope>
    <source>
        <strain evidence="8">CGMCC 1.6333</strain>
    </source>
</reference>
<organism evidence="8 9">
    <name type="scientific">Paraliobacillus quinghaiensis</name>
    <dbReference type="NCBI Taxonomy" id="470815"/>
    <lineage>
        <taxon>Bacteria</taxon>
        <taxon>Bacillati</taxon>
        <taxon>Bacillota</taxon>
        <taxon>Bacilli</taxon>
        <taxon>Bacillales</taxon>
        <taxon>Bacillaceae</taxon>
        <taxon>Paraliobacillus</taxon>
    </lineage>
</organism>
<evidence type="ECO:0000256" key="6">
    <source>
        <dbReference type="ARBA" id="ARBA00022842"/>
    </source>
</evidence>
<dbReference type="Gene3D" id="3.30.540.10">
    <property type="entry name" value="Fructose-1,6-Bisphosphatase, subunit A, domain 1"/>
    <property type="match status" value="1"/>
</dbReference>
<gene>
    <name evidence="8" type="primary">suhB</name>
    <name evidence="8" type="ORF">GCM10011351_02720</name>
</gene>
<dbReference type="PROSITE" id="PS00630">
    <property type="entry name" value="IMP_2"/>
    <property type="match status" value="1"/>
</dbReference>
<reference evidence="8" key="2">
    <citation type="submission" date="2020-09" db="EMBL/GenBank/DDBJ databases">
        <authorList>
            <person name="Sun Q."/>
            <person name="Zhou Y."/>
        </authorList>
    </citation>
    <scope>NUCLEOTIDE SEQUENCE</scope>
    <source>
        <strain evidence="8">CGMCC 1.6333</strain>
    </source>
</reference>
<keyword evidence="9" id="KW-1185">Reference proteome</keyword>
<sequence length="267" mass="30123">MDVKARDDIYTYAKEWVLEAGQKIRDVIDEPLTVDIKSNPNDLVTQMDRNTEKYFTKKIRSTFPNHNILAEEGFGDKLETMDGTVWIIDPIDGTMNFVHQKRNFAISVGIYQDGVGEIGFIYNVMEDVLYHVKKGQGAYKDDVQLPQLDNGVTLEHSILLINSTWSGENKRINHKKVQELVRKVRGTRSYGSAALEFAGVAEGILDGYISMKLYPWDFAAGVILVNEVGGETTQADGSPLNFITENTVFSGNKQVTKEIIKNYIELY</sequence>
<protein>
    <recommendedName>
        <fullName evidence="3">inositol-phosphate phosphatase</fullName>
        <ecNumber evidence="3">3.1.3.25</ecNumber>
    </recommendedName>
</protein>
<dbReference type="Proteomes" id="UP000618460">
    <property type="component" value="Unassembled WGS sequence"/>
</dbReference>
<accession>A0A917WP40</accession>
<dbReference type="RefSeq" id="WP_229666582.1">
    <property type="nucleotide sequence ID" value="NZ_BMLG01000001.1"/>
</dbReference>
<dbReference type="GO" id="GO:0008934">
    <property type="term" value="F:inositol monophosphate 1-phosphatase activity"/>
    <property type="evidence" value="ECO:0007669"/>
    <property type="project" value="TreeGrafter"/>
</dbReference>
<feature type="binding site" evidence="7">
    <location>
        <position position="217"/>
    </location>
    <ligand>
        <name>Mg(2+)</name>
        <dbReference type="ChEBI" id="CHEBI:18420"/>
        <label>1</label>
        <note>catalytic</note>
    </ligand>
</feature>
<dbReference type="PRINTS" id="PR00377">
    <property type="entry name" value="IMPHPHTASES"/>
</dbReference>
<evidence type="ECO:0000313" key="9">
    <source>
        <dbReference type="Proteomes" id="UP000618460"/>
    </source>
</evidence>
<comment type="catalytic activity">
    <reaction evidence="1">
        <text>a myo-inositol phosphate + H2O = myo-inositol + phosphate</text>
        <dbReference type="Rhea" id="RHEA:24056"/>
        <dbReference type="ChEBI" id="CHEBI:15377"/>
        <dbReference type="ChEBI" id="CHEBI:17268"/>
        <dbReference type="ChEBI" id="CHEBI:43474"/>
        <dbReference type="ChEBI" id="CHEBI:84139"/>
        <dbReference type="EC" id="3.1.3.25"/>
    </reaction>
</comment>
<keyword evidence="5" id="KW-0378">Hydrolase</keyword>
<feature type="binding site" evidence="7">
    <location>
        <position position="92"/>
    </location>
    <ligand>
        <name>Mg(2+)</name>
        <dbReference type="ChEBI" id="CHEBI:18420"/>
        <label>1</label>
        <note>catalytic</note>
    </ligand>
</feature>
<dbReference type="GO" id="GO:0007165">
    <property type="term" value="P:signal transduction"/>
    <property type="evidence" value="ECO:0007669"/>
    <property type="project" value="TreeGrafter"/>
</dbReference>
<evidence type="ECO:0000256" key="7">
    <source>
        <dbReference type="PIRSR" id="PIRSR600760-2"/>
    </source>
</evidence>
<dbReference type="Gene3D" id="3.40.190.80">
    <property type="match status" value="1"/>
</dbReference>
<name>A0A917WP40_9BACI</name>
<dbReference type="FunFam" id="3.30.540.10:FF:000003">
    <property type="entry name" value="Inositol-1-monophosphatase"/>
    <property type="match status" value="1"/>
</dbReference>
<dbReference type="GO" id="GO:0046872">
    <property type="term" value="F:metal ion binding"/>
    <property type="evidence" value="ECO:0007669"/>
    <property type="project" value="UniProtKB-KW"/>
</dbReference>
<feature type="binding site" evidence="7">
    <location>
        <position position="71"/>
    </location>
    <ligand>
        <name>Mg(2+)</name>
        <dbReference type="ChEBI" id="CHEBI:18420"/>
        <label>1</label>
        <note>catalytic</note>
    </ligand>
</feature>
<dbReference type="GO" id="GO:0046854">
    <property type="term" value="P:phosphatidylinositol phosphate biosynthetic process"/>
    <property type="evidence" value="ECO:0007669"/>
    <property type="project" value="InterPro"/>
</dbReference>
<dbReference type="CDD" id="cd01637">
    <property type="entry name" value="IMPase_like"/>
    <property type="match status" value="1"/>
</dbReference>
<feature type="binding site" evidence="7">
    <location>
        <position position="89"/>
    </location>
    <ligand>
        <name>Mg(2+)</name>
        <dbReference type="ChEBI" id="CHEBI:18420"/>
        <label>1</label>
        <note>catalytic</note>
    </ligand>
</feature>
<dbReference type="Pfam" id="PF00459">
    <property type="entry name" value="Inositol_P"/>
    <property type="match status" value="1"/>
</dbReference>
<dbReference type="EMBL" id="BMLG01000001">
    <property type="protein sequence ID" value="GGM20349.1"/>
    <property type="molecule type" value="Genomic_DNA"/>
</dbReference>
<evidence type="ECO:0000256" key="3">
    <source>
        <dbReference type="ARBA" id="ARBA00013106"/>
    </source>
</evidence>
<keyword evidence="4 7" id="KW-0479">Metal-binding</keyword>
<dbReference type="EC" id="3.1.3.25" evidence="3"/>
<dbReference type="InterPro" id="IPR020550">
    <property type="entry name" value="Inositol_monophosphatase_CS"/>
</dbReference>
<dbReference type="PANTHER" id="PTHR20854:SF4">
    <property type="entry name" value="INOSITOL-1-MONOPHOSPHATASE-RELATED"/>
    <property type="match status" value="1"/>
</dbReference>
<proteinExistence type="predicted"/>
<comment type="cofactor">
    <cofactor evidence="2 7">
        <name>Mg(2+)</name>
        <dbReference type="ChEBI" id="CHEBI:18420"/>
    </cofactor>
</comment>
<dbReference type="PROSITE" id="PS00629">
    <property type="entry name" value="IMP_1"/>
    <property type="match status" value="1"/>
</dbReference>
<evidence type="ECO:0000256" key="2">
    <source>
        <dbReference type="ARBA" id="ARBA00001946"/>
    </source>
</evidence>
<keyword evidence="6 7" id="KW-0460">Magnesium</keyword>
<feature type="binding site" evidence="7">
    <location>
        <position position="91"/>
    </location>
    <ligand>
        <name>Mg(2+)</name>
        <dbReference type="ChEBI" id="CHEBI:18420"/>
        <label>1</label>
        <note>catalytic</note>
    </ligand>
</feature>
<evidence type="ECO:0000256" key="1">
    <source>
        <dbReference type="ARBA" id="ARBA00001033"/>
    </source>
</evidence>
<dbReference type="PANTHER" id="PTHR20854">
    <property type="entry name" value="INOSITOL MONOPHOSPHATASE"/>
    <property type="match status" value="1"/>
</dbReference>
<dbReference type="SUPFAM" id="SSF56655">
    <property type="entry name" value="Carbohydrate phosphatase"/>
    <property type="match status" value="1"/>
</dbReference>
<dbReference type="InterPro" id="IPR020583">
    <property type="entry name" value="Inositol_monoP_metal-BS"/>
</dbReference>
<dbReference type="GO" id="GO:0006020">
    <property type="term" value="P:inositol metabolic process"/>
    <property type="evidence" value="ECO:0007669"/>
    <property type="project" value="TreeGrafter"/>
</dbReference>
<dbReference type="InterPro" id="IPR000760">
    <property type="entry name" value="Inositol_monophosphatase-like"/>
</dbReference>
<evidence type="ECO:0000313" key="8">
    <source>
        <dbReference type="EMBL" id="GGM20349.1"/>
    </source>
</evidence>
<evidence type="ECO:0000256" key="4">
    <source>
        <dbReference type="ARBA" id="ARBA00022723"/>
    </source>
</evidence>